<dbReference type="SUPFAM" id="SSF51735">
    <property type="entry name" value="NAD(P)-binding Rossmann-fold domains"/>
    <property type="match status" value="1"/>
</dbReference>
<dbReference type="AlphaFoldDB" id="A0A139WKZ5"/>
<dbReference type="PRINTS" id="PR00081">
    <property type="entry name" value="GDHRDH"/>
</dbReference>
<dbReference type="Proteomes" id="UP000007266">
    <property type="component" value="Linkage group 3"/>
</dbReference>
<dbReference type="KEGG" id="tca:656669"/>
<dbReference type="InParanoid" id="A0A139WKZ5"/>
<evidence type="ECO:0000256" key="3">
    <source>
        <dbReference type="RuleBase" id="RU000363"/>
    </source>
</evidence>
<dbReference type="InterPro" id="IPR002347">
    <property type="entry name" value="SDR_fam"/>
</dbReference>
<gene>
    <name evidence="4" type="primary">AUGUSTUS-3.0.2_32498</name>
    <name evidence="4" type="ORF">TcasGA2_TC032498</name>
</gene>
<dbReference type="GO" id="GO:0005737">
    <property type="term" value="C:cytoplasm"/>
    <property type="evidence" value="ECO:0000318"/>
    <property type="project" value="GO_Central"/>
</dbReference>
<keyword evidence="1" id="KW-0521">NADP</keyword>
<dbReference type="InterPro" id="IPR036291">
    <property type="entry name" value="NAD(P)-bd_dom_sf"/>
</dbReference>
<evidence type="ECO:0000313" key="4">
    <source>
        <dbReference type="EMBL" id="KYB28563.1"/>
    </source>
</evidence>
<evidence type="ECO:0000256" key="2">
    <source>
        <dbReference type="ARBA" id="ARBA00023002"/>
    </source>
</evidence>
<dbReference type="GO" id="GO:0004090">
    <property type="term" value="F:carbonyl reductase (NADPH) activity"/>
    <property type="evidence" value="ECO:0000318"/>
    <property type="project" value="GO_Central"/>
</dbReference>
<keyword evidence="5" id="KW-1185">Reference proteome</keyword>
<dbReference type="CDD" id="cd05325">
    <property type="entry name" value="carb_red_sniffer_like_SDR_c"/>
    <property type="match status" value="1"/>
</dbReference>
<dbReference type="OrthoDB" id="5296at2759"/>
<evidence type="ECO:0000313" key="5">
    <source>
        <dbReference type="Proteomes" id="UP000007266"/>
    </source>
</evidence>
<sequence>MKSILVTGCNRGIGLGLIRHLVREKNPPKHVIATCRSIEKAKDLQHIAAENKNVHLLELDVRNYDEYDNFSKKVEQIVQSDGLNILFNNAGVSSKFTRVQLVKYDQMLEAFKVNTIGPVMLTKALLPLLKQAAQNNSDKPLGANKALIVNTTSVLGSIALNSDGGFFPYRCSKAALNMATKSLSVDLQKDGILVTGIHPGWVKTDMGGSNAPLDVDTSVVGILELIRNVNESHNGGFYQYDGKQLEW</sequence>
<evidence type="ECO:0000256" key="1">
    <source>
        <dbReference type="ARBA" id="ARBA00022857"/>
    </source>
</evidence>
<dbReference type="Pfam" id="PF00106">
    <property type="entry name" value="adh_short"/>
    <property type="match status" value="1"/>
</dbReference>
<organism evidence="4 5">
    <name type="scientific">Tribolium castaneum</name>
    <name type="common">Red flour beetle</name>
    <dbReference type="NCBI Taxonomy" id="7070"/>
    <lineage>
        <taxon>Eukaryota</taxon>
        <taxon>Metazoa</taxon>
        <taxon>Ecdysozoa</taxon>
        <taxon>Arthropoda</taxon>
        <taxon>Hexapoda</taxon>
        <taxon>Insecta</taxon>
        <taxon>Pterygota</taxon>
        <taxon>Neoptera</taxon>
        <taxon>Endopterygota</taxon>
        <taxon>Coleoptera</taxon>
        <taxon>Polyphaga</taxon>
        <taxon>Cucujiformia</taxon>
        <taxon>Tenebrionidae</taxon>
        <taxon>Tenebrionidae incertae sedis</taxon>
        <taxon>Tribolium</taxon>
    </lineage>
</organism>
<dbReference type="PANTHER" id="PTHR43544">
    <property type="entry name" value="SHORT-CHAIN DEHYDROGENASE/REDUCTASE"/>
    <property type="match status" value="1"/>
</dbReference>
<comment type="similarity">
    <text evidence="3">Belongs to the short-chain dehydrogenases/reductases (SDR) family.</text>
</comment>
<dbReference type="OMA" id="GIGLEYC"/>
<dbReference type="InterPro" id="IPR051468">
    <property type="entry name" value="Fungal_SecMetab_SDRs"/>
</dbReference>
<name>A0A139WKZ5_TRICA</name>
<dbReference type="Gene3D" id="3.40.50.720">
    <property type="entry name" value="NAD(P)-binding Rossmann-like Domain"/>
    <property type="match status" value="1"/>
</dbReference>
<reference evidence="4 5" key="1">
    <citation type="journal article" date="2008" name="Nature">
        <title>The genome of the model beetle and pest Tribolium castaneum.</title>
        <authorList>
            <consortium name="Tribolium Genome Sequencing Consortium"/>
            <person name="Richards S."/>
            <person name="Gibbs R.A."/>
            <person name="Weinstock G.M."/>
            <person name="Brown S.J."/>
            <person name="Denell R."/>
            <person name="Beeman R.W."/>
            <person name="Gibbs R."/>
            <person name="Beeman R.W."/>
            <person name="Brown S.J."/>
            <person name="Bucher G."/>
            <person name="Friedrich M."/>
            <person name="Grimmelikhuijzen C.J."/>
            <person name="Klingler M."/>
            <person name="Lorenzen M."/>
            <person name="Richards S."/>
            <person name="Roth S."/>
            <person name="Schroder R."/>
            <person name="Tautz D."/>
            <person name="Zdobnov E.M."/>
            <person name="Muzny D."/>
            <person name="Gibbs R.A."/>
            <person name="Weinstock G.M."/>
            <person name="Attaway T."/>
            <person name="Bell S."/>
            <person name="Buhay C.J."/>
            <person name="Chandrabose M.N."/>
            <person name="Chavez D."/>
            <person name="Clerk-Blankenburg K.P."/>
            <person name="Cree A."/>
            <person name="Dao M."/>
            <person name="Davis C."/>
            <person name="Chacko J."/>
            <person name="Dinh H."/>
            <person name="Dugan-Rocha S."/>
            <person name="Fowler G."/>
            <person name="Garner T.T."/>
            <person name="Garnes J."/>
            <person name="Gnirke A."/>
            <person name="Hawes A."/>
            <person name="Hernandez J."/>
            <person name="Hines S."/>
            <person name="Holder M."/>
            <person name="Hume J."/>
            <person name="Jhangiani S.N."/>
            <person name="Joshi V."/>
            <person name="Khan Z.M."/>
            <person name="Jackson L."/>
            <person name="Kovar C."/>
            <person name="Kowis A."/>
            <person name="Lee S."/>
            <person name="Lewis L.R."/>
            <person name="Margolis J."/>
            <person name="Morgan M."/>
            <person name="Nazareth L.V."/>
            <person name="Nguyen N."/>
            <person name="Okwuonu G."/>
            <person name="Parker D."/>
            <person name="Richards S."/>
            <person name="Ruiz S.J."/>
            <person name="Santibanez J."/>
            <person name="Savard J."/>
            <person name="Scherer S.E."/>
            <person name="Schneider B."/>
            <person name="Sodergren E."/>
            <person name="Tautz D."/>
            <person name="Vattahil S."/>
            <person name="Villasana D."/>
            <person name="White C.S."/>
            <person name="Wright R."/>
            <person name="Park Y."/>
            <person name="Beeman R.W."/>
            <person name="Lord J."/>
            <person name="Oppert B."/>
            <person name="Lorenzen M."/>
            <person name="Brown S."/>
            <person name="Wang L."/>
            <person name="Savard J."/>
            <person name="Tautz D."/>
            <person name="Richards S."/>
            <person name="Weinstock G."/>
            <person name="Gibbs R.A."/>
            <person name="Liu Y."/>
            <person name="Worley K."/>
            <person name="Weinstock G."/>
            <person name="Elsik C.G."/>
            <person name="Reese J.T."/>
            <person name="Elhaik E."/>
            <person name="Landan G."/>
            <person name="Graur D."/>
            <person name="Arensburger P."/>
            <person name="Atkinson P."/>
            <person name="Beeman R.W."/>
            <person name="Beidler J."/>
            <person name="Brown S.J."/>
            <person name="Demuth J.P."/>
            <person name="Drury D.W."/>
            <person name="Du Y.Z."/>
            <person name="Fujiwara H."/>
            <person name="Lorenzen M."/>
            <person name="Maselli V."/>
            <person name="Osanai M."/>
            <person name="Park Y."/>
            <person name="Robertson H.M."/>
            <person name="Tu Z."/>
            <person name="Wang J.J."/>
            <person name="Wang S."/>
            <person name="Richards S."/>
            <person name="Song H."/>
            <person name="Zhang L."/>
            <person name="Sodergren E."/>
            <person name="Werner D."/>
            <person name="Stanke M."/>
            <person name="Morgenstern B."/>
            <person name="Solovyev V."/>
            <person name="Kosarev P."/>
            <person name="Brown G."/>
            <person name="Chen H.C."/>
            <person name="Ermolaeva O."/>
            <person name="Hlavina W."/>
            <person name="Kapustin Y."/>
            <person name="Kiryutin B."/>
            <person name="Kitts P."/>
            <person name="Maglott D."/>
            <person name="Pruitt K."/>
            <person name="Sapojnikov V."/>
            <person name="Souvorov A."/>
            <person name="Mackey A.J."/>
            <person name="Waterhouse R.M."/>
            <person name="Wyder S."/>
            <person name="Zdobnov E.M."/>
            <person name="Zdobnov E.M."/>
            <person name="Wyder S."/>
            <person name="Kriventseva E.V."/>
            <person name="Kadowaki T."/>
            <person name="Bork P."/>
            <person name="Aranda M."/>
            <person name="Bao R."/>
            <person name="Beermann A."/>
            <person name="Berns N."/>
            <person name="Bolognesi R."/>
            <person name="Bonneton F."/>
            <person name="Bopp D."/>
            <person name="Brown S.J."/>
            <person name="Bucher G."/>
            <person name="Butts T."/>
            <person name="Chaumot A."/>
            <person name="Denell R.E."/>
            <person name="Ferrier D.E."/>
            <person name="Friedrich M."/>
            <person name="Gordon C.M."/>
            <person name="Jindra M."/>
            <person name="Klingler M."/>
            <person name="Lan Q."/>
            <person name="Lattorff H.M."/>
            <person name="Laudet V."/>
            <person name="von Levetsow C."/>
            <person name="Liu Z."/>
            <person name="Lutz R."/>
            <person name="Lynch J.A."/>
            <person name="da Fonseca R.N."/>
            <person name="Posnien N."/>
            <person name="Reuter R."/>
            <person name="Roth S."/>
            <person name="Savard J."/>
            <person name="Schinko J.B."/>
            <person name="Schmitt C."/>
            <person name="Schoppmeier M."/>
            <person name="Schroder R."/>
            <person name="Shippy T.D."/>
            <person name="Simonnet F."/>
            <person name="Marques-Souza H."/>
            <person name="Tautz D."/>
            <person name="Tomoyasu Y."/>
            <person name="Trauner J."/>
            <person name="Van der Zee M."/>
            <person name="Vervoort M."/>
            <person name="Wittkopp N."/>
            <person name="Wimmer E.A."/>
            <person name="Yang X."/>
            <person name="Jones A.K."/>
            <person name="Sattelle D.B."/>
            <person name="Ebert P.R."/>
            <person name="Nelson D."/>
            <person name="Scott J.G."/>
            <person name="Beeman R.W."/>
            <person name="Muthukrishnan S."/>
            <person name="Kramer K.J."/>
            <person name="Arakane Y."/>
            <person name="Beeman R.W."/>
            <person name="Zhu Q."/>
            <person name="Hogenkamp D."/>
            <person name="Dixit R."/>
            <person name="Oppert B."/>
            <person name="Jiang H."/>
            <person name="Zou Z."/>
            <person name="Marshall J."/>
            <person name="Elpidina E."/>
            <person name="Vinokurov K."/>
            <person name="Oppert C."/>
            <person name="Zou Z."/>
            <person name="Evans J."/>
            <person name="Lu Z."/>
            <person name="Zhao P."/>
            <person name="Sumathipala N."/>
            <person name="Altincicek B."/>
            <person name="Vilcinskas A."/>
            <person name="Williams M."/>
            <person name="Hultmark D."/>
            <person name="Hetru C."/>
            <person name="Jiang H."/>
            <person name="Grimmelikhuijzen C.J."/>
            <person name="Hauser F."/>
            <person name="Cazzamali G."/>
            <person name="Williamson M."/>
            <person name="Park Y."/>
            <person name="Li B."/>
            <person name="Tanaka Y."/>
            <person name="Predel R."/>
            <person name="Neupert S."/>
            <person name="Schachtner J."/>
            <person name="Verleyen P."/>
            <person name="Raible F."/>
            <person name="Bork P."/>
            <person name="Friedrich M."/>
            <person name="Walden K.K."/>
            <person name="Robertson H.M."/>
            <person name="Angeli S."/>
            <person name="Foret S."/>
            <person name="Bucher G."/>
            <person name="Schuetz S."/>
            <person name="Maleszka R."/>
            <person name="Wimmer E.A."/>
            <person name="Beeman R.W."/>
            <person name="Lorenzen M."/>
            <person name="Tomoyasu Y."/>
            <person name="Miller S.C."/>
            <person name="Grossmann D."/>
            <person name="Bucher G."/>
        </authorList>
    </citation>
    <scope>NUCLEOTIDE SEQUENCE [LARGE SCALE GENOMIC DNA]</scope>
    <source>
        <strain evidence="4 5">Georgia GA2</strain>
    </source>
</reference>
<keyword evidence="2" id="KW-0560">Oxidoreductase</keyword>
<dbReference type="eggNOG" id="KOG1611">
    <property type="taxonomic scope" value="Eukaryota"/>
</dbReference>
<dbReference type="PRINTS" id="PR00080">
    <property type="entry name" value="SDRFAMILY"/>
</dbReference>
<dbReference type="FunCoup" id="A0A139WKZ5">
    <property type="interactions" value="39"/>
</dbReference>
<reference evidence="4 5" key="2">
    <citation type="journal article" date="2010" name="Nucleic Acids Res.">
        <title>BeetleBase in 2010: revisions to provide comprehensive genomic information for Tribolium castaneum.</title>
        <authorList>
            <person name="Kim H.S."/>
            <person name="Murphy T."/>
            <person name="Xia J."/>
            <person name="Caragea D."/>
            <person name="Park Y."/>
            <person name="Beeman R.W."/>
            <person name="Lorenzen M.D."/>
            <person name="Butcher S."/>
            <person name="Manak J.R."/>
            <person name="Brown S.J."/>
        </authorList>
    </citation>
    <scope>GENOME REANNOTATION</scope>
    <source>
        <strain evidence="4 5">Georgia GA2</strain>
    </source>
</reference>
<proteinExistence type="inferred from homology"/>
<dbReference type="PANTHER" id="PTHR43544:SF7">
    <property type="entry name" value="NADB-LER2"/>
    <property type="match status" value="1"/>
</dbReference>
<accession>A0A139WKZ5</accession>
<dbReference type="EMBL" id="KQ971323">
    <property type="protein sequence ID" value="KYB28563.1"/>
    <property type="molecule type" value="Genomic_DNA"/>
</dbReference>
<protein>
    <submittedName>
        <fullName evidence="4">C-factor-like Protein</fullName>
    </submittedName>
</protein>